<evidence type="ECO:0000313" key="3">
    <source>
        <dbReference type="EMBL" id="OGK67018.1"/>
    </source>
</evidence>
<sequence>MKIVPIVLENTTEAFSQTLLRVAPLSNRLNIDLCDGLVASNLTVTLHQVLTEINKYPDLVANKKWDFDLMVKDYLPLIDLLSKQKELNINSVVVHQKFWQKNPGTEFDLGVALDLDDQINQKIINQVSLIQIMTIDLGFQGSPFQDEALAKITQLRVGGFEGQIMIDGGVNERTLPVILQNKGLPDVVGVGSYLTKAFSPLENFKILESIINEHAF</sequence>
<keyword evidence="1" id="KW-0479">Metal-binding</keyword>
<evidence type="ECO:0000313" key="4">
    <source>
        <dbReference type="Proteomes" id="UP000178450"/>
    </source>
</evidence>
<dbReference type="Pfam" id="PF00834">
    <property type="entry name" value="Ribul_P_3_epim"/>
    <property type="match status" value="1"/>
</dbReference>
<comment type="caution">
    <text evidence="3">The sequence shown here is derived from an EMBL/GenBank/DDBJ whole genome shotgun (WGS) entry which is preliminary data.</text>
</comment>
<dbReference type="InterPro" id="IPR013785">
    <property type="entry name" value="Aldolase_TIM"/>
</dbReference>
<accession>A0A1F7KGT8</accession>
<dbReference type="SUPFAM" id="SSF51366">
    <property type="entry name" value="Ribulose-phoshate binding barrel"/>
    <property type="match status" value="1"/>
</dbReference>
<proteinExistence type="predicted"/>
<dbReference type="GO" id="GO:0005975">
    <property type="term" value="P:carbohydrate metabolic process"/>
    <property type="evidence" value="ECO:0007669"/>
    <property type="project" value="InterPro"/>
</dbReference>
<organism evidence="3 4">
    <name type="scientific">Candidatus Roizmanbacteria bacterium RIFOXYA1_FULL_41_12</name>
    <dbReference type="NCBI Taxonomy" id="1802082"/>
    <lineage>
        <taxon>Bacteria</taxon>
        <taxon>Candidatus Roizmaniibacteriota</taxon>
    </lineage>
</organism>
<dbReference type="AlphaFoldDB" id="A0A1F7KGT8"/>
<name>A0A1F7KGT8_9BACT</name>
<protein>
    <recommendedName>
        <fullName evidence="5">Ribulose phosphate epimerase</fullName>
    </recommendedName>
</protein>
<evidence type="ECO:0000256" key="1">
    <source>
        <dbReference type="ARBA" id="ARBA00022723"/>
    </source>
</evidence>
<reference evidence="3 4" key="1">
    <citation type="journal article" date="2016" name="Nat. Commun.">
        <title>Thousands of microbial genomes shed light on interconnected biogeochemical processes in an aquifer system.</title>
        <authorList>
            <person name="Anantharaman K."/>
            <person name="Brown C.T."/>
            <person name="Hug L.A."/>
            <person name="Sharon I."/>
            <person name="Castelle C.J."/>
            <person name="Probst A.J."/>
            <person name="Thomas B.C."/>
            <person name="Singh A."/>
            <person name="Wilkins M.J."/>
            <person name="Karaoz U."/>
            <person name="Brodie E.L."/>
            <person name="Williams K.H."/>
            <person name="Hubbard S.S."/>
            <person name="Banfield J.F."/>
        </authorList>
    </citation>
    <scope>NUCLEOTIDE SEQUENCE [LARGE SCALE GENOMIC DNA]</scope>
</reference>
<dbReference type="InterPro" id="IPR011060">
    <property type="entry name" value="RibuloseP-bd_barrel"/>
</dbReference>
<keyword evidence="2" id="KW-0413">Isomerase</keyword>
<evidence type="ECO:0008006" key="5">
    <source>
        <dbReference type="Google" id="ProtNLM"/>
    </source>
</evidence>
<gene>
    <name evidence="3" type="ORF">A2209_03105</name>
</gene>
<dbReference type="GO" id="GO:0046872">
    <property type="term" value="F:metal ion binding"/>
    <property type="evidence" value="ECO:0007669"/>
    <property type="project" value="UniProtKB-KW"/>
</dbReference>
<dbReference type="EMBL" id="MGBG01000002">
    <property type="protein sequence ID" value="OGK67018.1"/>
    <property type="molecule type" value="Genomic_DNA"/>
</dbReference>
<dbReference type="Gene3D" id="3.20.20.70">
    <property type="entry name" value="Aldolase class I"/>
    <property type="match status" value="1"/>
</dbReference>
<evidence type="ECO:0000256" key="2">
    <source>
        <dbReference type="ARBA" id="ARBA00023235"/>
    </source>
</evidence>
<dbReference type="PANTHER" id="PTHR11749">
    <property type="entry name" value="RIBULOSE-5-PHOSPHATE-3-EPIMERASE"/>
    <property type="match status" value="1"/>
</dbReference>
<dbReference type="Proteomes" id="UP000178450">
    <property type="component" value="Unassembled WGS sequence"/>
</dbReference>
<dbReference type="GO" id="GO:0016857">
    <property type="term" value="F:racemase and epimerase activity, acting on carbohydrates and derivatives"/>
    <property type="evidence" value="ECO:0007669"/>
    <property type="project" value="InterPro"/>
</dbReference>
<dbReference type="InterPro" id="IPR000056">
    <property type="entry name" value="Ribul_P_3_epim-like"/>
</dbReference>